<protein>
    <submittedName>
        <fullName evidence="2">Uncharacterized protein</fullName>
    </submittedName>
</protein>
<dbReference type="Proteomes" id="UP000188268">
    <property type="component" value="Unassembled WGS sequence"/>
</dbReference>
<feature type="compositionally biased region" description="Basic and acidic residues" evidence="1">
    <location>
        <begin position="1"/>
        <end position="21"/>
    </location>
</feature>
<name>A0A1R3H4T3_COCAP</name>
<keyword evidence="3" id="KW-1185">Reference proteome</keyword>
<feature type="compositionally biased region" description="Basic residues" evidence="1">
    <location>
        <begin position="32"/>
        <end position="48"/>
    </location>
</feature>
<reference evidence="2 3" key="1">
    <citation type="submission" date="2013-09" db="EMBL/GenBank/DDBJ databases">
        <title>Corchorus capsularis genome sequencing.</title>
        <authorList>
            <person name="Alam M."/>
            <person name="Haque M.S."/>
            <person name="Islam M.S."/>
            <person name="Emdad E.M."/>
            <person name="Islam M.M."/>
            <person name="Ahmed B."/>
            <person name="Halim A."/>
            <person name="Hossen Q.M.M."/>
            <person name="Hossain M.Z."/>
            <person name="Ahmed R."/>
            <person name="Khan M.M."/>
            <person name="Islam R."/>
            <person name="Rashid M.M."/>
            <person name="Khan S.A."/>
            <person name="Rahman M.S."/>
            <person name="Alam M."/>
        </authorList>
    </citation>
    <scope>NUCLEOTIDE SEQUENCE [LARGE SCALE GENOMIC DNA]</scope>
    <source>
        <strain evidence="3">cv. CVL-1</strain>
        <tissue evidence="2">Whole seedling</tissue>
    </source>
</reference>
<sequence length="54" mass="6396">MAFRRKEMMKKMIKEGGRERLGTPSEGATPKMHSRQQSRHGSRQRRPLRWPAHP</sequence>
<evidence type="ECO:0000256" key="1">
    <source>
        <dbReference type="SAM" id="MobiDB-lite"/>
    </source>
</evidence>
<organism evidence="2 3">
    <name type="scientific">Corchorus capsularis</name>
    <name type="common">Jute</name>
    <dbReference type="NCBI Taxonomy" id="210143"/>
    <lineage>
        <taxon>Eukaryota</taxon>
        <taxon>Viridiplantae</taxon>
        <taxon>Streptophyta</taxon>
        <taxon>Embryophyta</taxon>
        <taxon>Tracheophyta</taxon>
        <taxon>Spermatophyta</taxon>
        <taxon>Magnoliopsida</taxon>
        <taxon>eudicotyledons</taxon>
        <taxon>Gunneridae</taxon>
        <taxon>Pentapetalae</taxon>
        <taxon>rosids</taxon>
        <taxon>malvids</taxon>
        <taxon>Malvales</taxon>
        <taxon>Malvaceae</taxon>
        <taxon>Grewioideae</taxon>
        <taxon>Apeibeae</taxon>
        <taxon>Corchorus</taxon>
    </lineage>
</organism>
<evidence type="ECO:0000313" key="2">
    <source>
        <dbReference type="EMBL" id="OMO65347.1"/>
    </source>
</evidence>
<dbReference type="AlphaFoldDB" id="A0A1R3H4T3"/>
<comment type="caution">
    <text evidence="2">The sequence shown here is derived from an EMBL/GenBank/DDBJ whole genome shotgun (WGS) entry which is preliminary data.</text>
</comment>
<dbReference type="Gramene" id="OMO65347">
    <property type="protein sequence ID" value="OMO65347"/>
    <property type="gene ID" value="CCACVL1_21546"/>
</dbReference>
<evidence type="ECO:0000313" key="3">
    <source>
        <dbReference type="Proteomes" id="UP000188268"/>
    </source>
</evidence>
<gene>
    <name evidence="2" type="ORF">CCACVL1_21546</name>
</gene>
<dbReference type="EMBL" id="AWWV01012644">
    <property type="protein sequence ID" value="OMO65347.1"/>
    <property type="molecule type" value="Genomic_DNA"/>
</dbReference>
<feature type="non-terminal residue" evidence="2">
    <location>
        <position position="54"/>
    </location>
</feature>
<feature type="region of interest" description="Disordered" evidence="1">
    <location>
        <begin position="1"/>
        <end position="54"/>
    </location>
</feature>
<accession>A0A1R3H4T3</accession>
<proteinExistence type="predicted"/>